<proteinExistence type="predicted"/>
<protein>
    <submittedName>
        <fullName evidence="1">Uncharacterized protein</fullName>
    </submittedName>
</protein>
<dbReference type="PATRIC" id="fig|1129367.4.peg.4907"/>
<gene>
    <name evidence="1" type="ORF">N479_23000</name>
</gene>
<dbReference type="RefSeq" id="WP_167354867.1">
    <property type="nucleotide sequence ID" value="NZ_AUXW01000189.1"/>
</dbReference>
<dbReference type="EMBL" id="AUXW01000189">
    <property type="protein sequence ID" value="KKE81250.1"/>
    <property type="molecule type" value="Genomic_DNA"/>
</dbReference>
<evidence type="ECO:0000313" key="2">
    <source>
        <dbReference type="Proteomes" id="UP000033434"/>
    </source>
</evidence>
<dbReference type="AlphaFoldDB" id="A0A0F6A4U4"/>
<comment type="caution">
    <text evidence="1">The sequence shown here is derived from an EMBL/GenBank/DDBJ whole genome shotgun (WGS) entry which is preliminary data.</text>
</comment>
<name>A0A0F6A4U4_9GAMM</name>
<sequence>MKLAIKKQQLKQLSKDKNLDVNATPNVAGAGHTLHCPPPESETGNRYWACQC</sequence>
<organism evidence="1 2">
    <name type="scientific">Pseudoalteromonas luteoviolacea S4054</name>
    <dbReference type="NCBI Taxonomy" id="1129367"/>
    <lineage>
        <taxon>Bacteria</taxon>
        <taxon>Pseudomonadati</taxon>
        <taxon>Pseudomonadota</taxon>
        <taxon>Gammaproteobacteria</taxon>
        <taxon>Alteromonadales</taxon>
        <taxon>Pseudoalteromonadaceae</taxon>
        <taxon>Pseudoalteromonas</taxon>
    </lineage>
</organism>
<accession>A0A0F6A4U4</accession>
<reference evidence="1 2" key="1">
    <citation type="journal article" date="2015" name="BMC Genomics">
        <title>Genome mining reveals unlocked bioactive potential of marine Gram-negative bacteria.</title>
        <authorList>
            <person name="Machado H."/>
            <person name="Sonnenschein E.C."/>
            <person name="Melchiorsen J."/>
            <person name="Gram L."/>
        </authorList>
    </citation>
    <scope>NUCLEOTIDE SEQUENCE [LARGE SCALE GENOMIC DNA]</scope>
    <source>
        <strain evidence="1 2">S4054</strain>
    </source>
</reference>
<dbReference type="Proteomes" id="UP000033434">
    <property type="component" value="Unassembled WGS sequence"/>
</dbReference>
<evidence type="ECO:0000313" key="1">
    <source>
        <dbReference type="EMBL" id="KKE81250.1"/>
    </source>
</evidence>